<protein>
    <submittedName>
        <fullName evidence="2">Uncharacterized protein</fullName>
    </submittedName>
</protein>
<feature type="region of interest" description="Disordered" evidence="1">
    <location>
        <begin position="353"/>
        <end position="432"/>
    </location>
</feature>
<gene>
    <name evidence="2" type="ORF">OC842_007338</name>
</gene>
<reference evidence="2" key="1">
    <citation type="journal article" date="2023" name="PhytoFront">
        <title>Draft Genome Resources of Seven Strains of Tilletia horrida, Causal Agent of Kernel Smut of Rice.</title>
        <authorList>
            <person name="Khanal S."/>
            <person name="Antony Babu S."/>
            <person name="Zhou X.G."/>
        </authorList>
    </citation>
    <scope>NUCLEOTIDE SEQUENCE</scope>
    <source>
        <strain evidence="2">TX3</strain>
    </source>
</reference>
<keyword evidence="3" id="KW-1185">Reference proteome</keyword>
<feature type="compositionally biased region" description="Polar residues" evidence="1">
    <location>
        <begin position="379"/>
        <end position="393"/>
    </location>
</feature>
<accession>A0AAN6G6B6</accession>
<feature type="region of interest" description="Disordered" evidence="1">
    <location>
        <begin position="1"/>
        <end position="32"/>
    </location>
</feature>
<evidence type="ECO:0000256" key="1">
    <source>
        <dbReference type="SAM" id="MobiDB-lite"/>
    </source>
</evidence>
<evidence type="ECO:0000313" key="3">
    <source>
        <dbReference type="Proteomes" id="UP001176521"/>
    </source>
</evidence>
<dbReference type="EMBL" id="JAPDMQ010000915">
    <property type="protein sequence ID" value="KAK0519751.1"/>
    <property type="molecule type" value="Genomic_DNA"/>
</dbReference>
<evidence type="ECO:0000313" key="2">
    <source>
        <dbReference type="EMBL" id="KAK0519751.1"/>
    </source>
</evidence>
<organism evidence="2 3">
    <name type="scientific">Tilletia horrida</name>
    <dbReference type="NCBI Taxonomy" id="155126"/>
    <lineage>
        <taxon>Eukaryota</taxon>
        <taxon>Fungi</taxon>
        <taxon>Dikarya</taxon>
        <taxon>Basidiomycota</taxon>
        <taxon>Ustilaginomycotina</taxon>
        <taxon>Exobasidiomycetes</taxon>
        <taxon>Tilletiales</taxon>
        <taxon>Tilletiaceae</taxon>
        <taxon>Tilletia</taxon>
    </lineage>
</organism>
<proteinExistence type="predicted"/>
<comment type="caution">
    <text evidence="2">The sequence shown here is derived from an EMBL/GenBank/DDBJ whole genome shotgun (WGS) entry which is preliminary data.</text>
</comment>
<feature type="non-terminal residue" evidence="2">
    <location>
        <position position="1"/>
    </location>
</feature>
<sequence length="498" mass="54904">RPMGGNKNKSDKSSGKAKEEDEQQQSTSEMADESLTLGAVNARVDGLQHTLTDHGTALLELQRQGTKTSAALERILAKLDLGGASTSDSDAVTVATDSDATTPVSTATYAYDSAAAAARGAPDSRSRASSITFATPPSSHGGLRSTAAITDGAILPTYRPNFVVKPEELGRFDGTPEETELFIANLAAIYESEPEPTLRPLWEQAILRALPRALHGHARLWFSTLDTASRSKLTSLRGKDRGDKERDGSGGWFGILRANFGATPTILRQQARQRTWDPDSETILHYSFAKVALLKTAWTQLEDKDCITDLVDGLPLEIRQVLRVPLLRDQKNERMSELRDELRVQESYWRERHNRPLQASADRDNMSTSSGTPGYGTLLQPQRTSSAPTTYAQQPAAHPRAGSFSRSRRGKSIREDFDPKRLHYAPHPSTGRRTMAYKVPEVDEIMWCNRPCRLCKGDHFDFAHDHCSSNVIHTADVEEDYPVTTSDGLLFHASGTDF</sequence>
<dbReference type="Proteomes" id="UP001176521">
    <property type="component" value="Unassembled WGS sequence"/>
</dbReference>
<dbReference type="AlphaFoldDB" id="A0AAN6G6B6"/>
<feature type="compositionally biased region" description="Basic and acidic residues" evidence="1">
    <location>
        <begin position="412"/>
        <end position="421"/>
    </location>
</feature>
<name>A0AAN6G6B6_9BASI</name>
<feature type="compositionally biased region" description="Basic and acidic residues" evidence="1">
    <location>
        <begin position="8"/>
        <end position="19"/>
    </location>
</feature>